<dbReference type="EC" id="3.2.1.3" evidence="9"/>
<dbReference type="InterPro" id="IPR008928">
    <property type="entry name" value="6-hairpin_glycosidase_sf"/>
</dbReference>
<dbReference type="PROSITE" id="PS51166">
    <property type="entry name" value="CBM20"/>
    <property type="match status" value="1"/>
</dbReference>
<keyword evidence="8 9" id="KW-0624">Polysaccharide degradation</keyword>
<evidence type="ECO:0000256" key="6">
    <source>
        <dbReference type="ARBA" id="ARBA00023277"/>
    </source>
</evidence>
<feature type="active site" description="Proton acceptor" evidence="10">
    <location>
        <position position="205"/>
    </location>
</feature>
<accession>A0AAN6REL8</accession>
<gene>
    <name evidence="14" type="ORF">GRF29_213g900987</name>
</gene>
<dbReference type="Pfam" id="PF00686">
    <property type="entry name" value="CBM_20"/>
    <property type="match status" value="1"/>
</dbReference>
<comment type="catalytic activity">
    <reaction evidence="1 9">
        <text>Hydrolysis of terminal (1-&gt;4)-linked alpha-D-glucose residues successively from non-reducing ends of the chains with release of beta-D-glucose.</text>
        <dbReference type="EC" id="3.2.1.3"/>
    </reaction>
</comment>
<dbReference type="SUPFAM" id="SSF49452">
    <property type="entry name" value="Starch-binding domain-like"/>
    <property type="match status" value="1"/>
</dbReference>
<name>A0AAN6REL8_9PLEO</name>
<reference evidence="14 15" key="1">
    <citation type="submission" date="2021-02" db="EMBL/GenBank/DDBJ databases">
        <title>Genome assembly of Pseudopithomyces chartarum.</title>
        <authorList>
            <person name="Jauregui R."/>
            <person name="Singh J."/>
            <person name="Voisey C."/>
        </authorList>
    </citation>
    <scope>NUCLEOTIDE SEQUENCE [LARGE SCALE GENOMIC DNA]</scope>
    <source>
        <strain evidence="14 15">AGR01</strain>
    </source>
</reference>
<dbReference type="InterPro" id="IPR008291">
    <property type="entry name" value="Glucoamylase_SBD"/>
</dbReference>
<organism evidence="14 15">
    <name type="scientific">Pseudopithomyces chartarum</name>
    <dbReference type="NCBI Taxonomy" id="1892770"/>
    <lineage>
        <taxon>Eukaryota</taxon>
        <taxon>Fungi</taxon>
        <taxon>Dikarya</taxon>
        <taxon>Ascomycota</taxon>
        <taxon>Pezizomycotina</taxon>
        <taxon>Dothideomycetes</taxon>
        <taxon>Pleosporomycetidae</taxon>
        <taxon>Pleosporales</taxon>
        <taxon>Massarineae</taxon>
        <taxon>Didymosphaeriaceae</taxon>
        <taxon>Pseudopithomyces</taxon>
    </lineage>
</organism>
<dbReference type="GO" id="GO:0000272">
    <property type="term" value="P:polysaccharide catabolic process"/>
    <property type="evidence" value="ECO:0007669"/>
    <property type="project" value="UniProtKB-KW"/>
</dbReference>
<evidence type="ECO:0000313" key="15">
    <source>
        <dbReference type="Proteomes" id="UP001280581"/>
    </source>
</evidence>
<dbReference type="SMART" id="SM01065">
    <property type="entry name" value="CBM_2"/>
    <property type="match status" value="1"/>
</dbReference>
<evidence type="ECO:0000256" key="10">
    <source>
        <dbReference type="PIRSR" id="PIRSR001031-1"/>
    </source>
</evidence>
<evidence type="ECO:0000259" key="13">
    <source>
        <dbReference type="PROSITE" id="PS51166"/>
    </source>
</evidence>
<evidence type="ECO:0000256" key="2">
    <source>
        <dbReference type="ARBA" id="ARBA00006188"/>
    </source>
</evidence>
<feature type="chain" id="PRO_5042983503" description="Glucoamylase" evidence="12">
    <location>
        <begin position="22"/>
        <end position="618"/>
    </location>
</feature>
<evidence type="ECO:0000256" key="7">
    <source>
        <dbReference type="ARBA" id="ARBA00023295"/>
    </source>
</evidence>
<comment type="similarity">
    <text evidence="2 9">Belongs to the glycosyl hydrolase 15 family.</text>
</comment>
<evidence type="ECO:0000256" key="12">
    <source>
        <dbReference type="SAM" id="SignalP"/>
    </source>
</evidence>
<evidence type="ECO:0000313" key="14">
    <source>
        <dbReference type="EMBL" id="KAK3201068.1"/>
    </source>
</evidence>
<keyword evidence="3 12" id="KW-0732">Signal</keyword>
<dbReference type="InterPro" id="IPR046966">
    <property type="entry name" value="Glucoamylase_active_site"/>
</dbReference>
<evidence type="ECO:0000256" key="3">
    <source>
        <dbReference type="ARBA" id="ARBA00022729"/>
    </source>
</evidence>
<evidence type="ECO:0000256" key="9">
    <source>
        <dbReference type="PIRNR" id="PIRNR001031"/>
    </source>
</evidence>
<dbReference type="InterPro" id="IPR013783">
    <property type="entry name" value="Ig-like_fold"/>
</dbReference>
<feature type="active site" description="Proton donor" evidence="10">
    <location>
        <position position="208"/>
    </location>
</feature>
<evidence type="ECO:0000256" key="11">
    <source>
        <dbReference type="PIRSR" id="PIRSR001031-2"/>
    </source>
</evidence>
<proteinExistence type="inferred from homology"/>
<dbReference type="PIRSF" id="PIRSF001031">
    <property type="entry name" value="Glu-a-glcsd_SBD"/>
    <property type="match status" value="1"/>
</dbReference>
<sequence>MIFHALLTASLAATTFRGVAAKPFRRQGDLASRIETEVEVALPGVLNNIGPDGSQAPGAFAGVVIASPSTEDPDYFFTWTRDAALTLKMIVDEFLHGNGDLQSYIRDYVTSQAILQTVSNPSGALPSGRGLGEPKFYPNLTRFNGDWGRPQRDGPALRATALITYSRYLLSTGSESDRTEANNVWGVIRNDLNYVAQYWNQTGFDLWEEVKGSSFFTIAVQYRALVEGAVLGEQLQDDVSAYKSQAQEVLCFYQSFWNGQYAVANINVNQAGYSRSGIDAATVLASIATFDPKAGCGDILFQPCSSRALLNLKNYIDVFRTLYAINQDVQTGTGVATGRYAEDVYYGGNPWYLTTLAVAEQLYDAIQQWNSVGSISIDAVSLPFWQSVYSSATSGTYSKDSSEFSTLVDAVLAYADGFVETALRYTPENGALAEQYSRENGTAVSARNLTWSYASFITMRGARLSAVSDYAQVPSWGAPAAPMLPLTCSATSVKGVYIPAYAAGAPQDAVTCTYLATFNLNATTVYGQNLYIFGSSTDLGDWNVADALLGSAADYTDTRPLWTWTIELPAGVSLEYKFLRKDPNGDIVYEDENRTLDVPQCGSEIPGSVTEELSWNTT</sequence>
<feature type="binding site" evidence="11">
    <location>
        <position position="147"/>
    </location>
    <ligand>
        <name>substrate</name>
    </ligand>
</feature>
<dbReference type="PROSITE" id="PS00820">
    <property type="entry name" value="GLUCOAMYLASE"/>
    <property type="match status" value="1"/>
</dbReference>
<keyword evidence="15" id="KW-1185">Reference proteome</keyword>
<dbReference type="GO" id="GO:2001070">
    <property type="term" value="F:starch binding"/>
    <property type="evidence" value="ECO:0007669"/>
    <property type="project" value="InterPro"/>
</dbReference>
<keyword evidence="6 9" id="KW-0119">Carbohydrate metabolism</keyword>
<evidence type="ECO:0000256" key="4">
    <source>
        <dbReference type="ARBA" id="ARBA00022801"/>
    </source>
</evidence>
<dbReference type="PANTHER" id="PTHR31616:SF12">
    <property type="entry name" value="GLUCOAMYLASE"/>
    <property type="match status" value="1"/>
</dbReference>
<evidence type="ECO:0000256" key="5">
    <source>
        <dbReference type="ARBA" id="ARBA00023180"/>
    </source>
</evidence>
<dbReference type="InterPro" id="IPR013784">
    <property type="entry name" value="Carb-bd-like_fold"/>
</dbReference>
<dbReference type="SUPFAM" id="SSF48208">
    <property type="entry name" value="Six-hairpin glycosidases"/>
    <property type="match status" value="1"/>
</dbReference>
<dbReference type="Gene3D" id="1.50.10.10">
    <property type="match status" value="1"/>
</dbReference>
<dbReference type="GO" id="GO:0000324">
    <property type="term" value="C:fungal-type vacuole"/>
    <property type="evidence" value="ECO:0007669"/>
    <property type="project" value="TreeGrafter"/>
</dbReference>
<feature type="signal peptide" evidence="12">
    <location>
        <begin position="1"/>
        <end position="21"/>
    </location>
</feature>
<keyword evidence="7 9" id="KW-0326">Glycosidase</keyword>
<dbReference type="InterPro" id="IPR002044">
    <property type="entry name" value="CBM20"/>
</dbReference>
<comment type="caution">
    <text evidence="14">The sequence shown here is derived from an EMBL/GenBank/DDBJ whole genome shotgun (WGS) entry which is preliminary data.</text>
</comment>
<dbReference type="PRINTS" id="PR00736">
    <property type="entry name" value="GLHYDRLASE15"/>
</dbReference>
<keyword evidence="4 9" id="KW-0378">Hydrolase</keyword>
<dbReference type="PANTHER" id="PTHR31616">
    <property type="entry name" value="TREHALASE"/>
    <property type="match status" value="1"/>
</dbReference>
<feature type="domain" description="CBM20" evidence="13">
    <location>
        <begin position="508"/>
        <end position="617"/>
    </location>
</feature>
<evidence type="ECO:0000256" key="8">
    <source>
        <dbReference type="ARBA" id="ARBA00023326"/>
    </source>
</evidence>
<keyword evidence="5" id="KW-0325">Glycoprotein</keyword>
<dbReference type="Pfam" id="PF00723">
    <property type="entry name" value="Glyco_hydro_15"/>
    <property type="match status" value="1"/>
</dbReference>
<dbReference type="Gene3D" id="2.60.40.10">
    <property type="entry name" value="Immunoglobulins"/>
    <property type="match status" value="1"/>
</dbReference>
<dbReference type="InterPro" id="IPR012341">
    <property type="entry name" value="6hp_glycosidase-like_sf"/>
</dbReference>
<dbReference type="FunFam" id="1.50.10.10:FF:000018">
    <property type="entry name" value="Glucoamylase"/>
    <property type="match status" value="1"/>
</dbReference>
<evidence type="ECO:0000256" key="1">
    <source>
        <dbReference type="ARBA" id="ARBA00001863"/>
    </source>
</evidence>
<dbReference type="InterPro" id="IPR000165">
    <property type="entry name" value="Glucoamylase"/>
</dbReference>
<dbReference type="EMBL" id="WVTA01000017">
    <property type="protein sequence ID" value="KAK3201068.1"/>
    <property type="molecule type" value="Genomic_DNA"/>
</dbReference>
<dbReference type="Proteomes" id="UP001280581">
    <property type="component" value="Unassembled WGS sequence"/>
</dbReference>
<protein>
    <recommendedName>
        <fullName evidence="9">Glucoamylase</fullName>
        <ecNumber evidence="9">3.2.1.3</ecNumber>
    </recommendedName>
    <alternativeName>
        <fullName evidence="9">1,4-alpha-D-glucan glucohydrolase</fullName>
    </alternativeName>
    <alternativeName>
        <fullName evidence="9">Glucan 1,4-alpha-glucosidase</fullName>
    </alternativeName>
</protein>
<dbReference type="AlphaFoldDB" id="A0AAN6REL8"/>
<dbReference type="GO" id="GO:0004339">
    <property type="term" value="F:glucan 1,4-alpha-glucosidase activity"/>
    <property type="evidence" value="ECO:0007669"/>
    <property type="project" value="UniProtKB-EC"/>
</dbReference>
<dbReference type="InterPro" id="IPR011613">
    <property type="entry name" value="GH15-like"/>
</dbReference>